<dbReference type="InterPro" id="IPR051450">
    <property type="entry name" value="Gfo/Idh/MocA_Oxidoreductases"/>
</dbReference>
<dbReference type="PANTHER" id="PTHR43377">
    <property type="entry name" value="BILIVERDIN REDUCTASE A"/>
    <property type="match status" value="1"/>
</dbReference>
<sequence>MMKVCFIGLGSIGTRHLKNLVKIFDEYNLNLEVHALRRTQKPLSLDIKSLINHEVFNESDLCDDYDMTFITNPNNVHYDSIKLMANKTKSMFIEKPIFDNMHYDISKLNLRKNGVYYVAGPLKFSQVIQSLKKILVNESIYSIRAICSSYLPNWRKGVDYRNVYSAKKIQGGGVCIDLIHEWDYITYLFGFPLETFNINGKYSHLEIDSEDISIYIARYKDKLVEIHLDYFGRVPQRKIEIFTKNGTITGDFIRNSISFSDGRETIDFTKENKDMYVEEMKYFIESVMTSQTGHSYIEHAYKVLKLAMGEIRI</sequence>
<organism evidence="2 3">
    <name type="scientific">Clostridium estertheticum subsp. estertheticum</name>
    <dbReference type="NCBI Taxonomy" id="1552"/>
    <lineage>
        <taxon>Bacteria</taxon>
        <taxon>Bacillati</taxon>
        <taxon>Bacillota</taxon>
        <taxon>Clostridia</taxon>
        <taxon>Eubacteriales</taxon>
        <taxon>Clostridiaceae</taxon>
        <taxon>Clostridium</taxon>
    </lineage>
</organism>
<dbReference type="InterPro" id="IPR000683">
    <property type="entry name" value="Gfo/Idh/MocA-like_OxRdtase_N"/>
</dbReference>
<dbReference type="SUPFAM" id="SSF51735">
    <property type="entry name" value="NAD(P)-binding Rossmann-fold domains"/>
    <property type="match status" value="1"/>
</dbReference>
<dbReference type="Proteomes" id="UP000182569">
    <property type="component" value="Chromosome"/>
</dbReference>
<dbReference type="Gene3D" id="3.40.50.720">
    <property type="entry name" value="NAD(P)-binding Rossmann-like Domain"/>
    <property type="match status" value="1"/>
</dbReference>
<evidence type="ECO:0000259" key="1">
    <source>
        <dbReference type="Pfam" id="PF01408"/>
    </source>
</evidence>
<dbReference type="InterPro" id="IPR036291">
    <property type="entry name" value="NAD(P)-bd_dom_sf"/>
</dbReference>
<evidence type="ECO:0000313" key="2">
    <source>
        <dbReference type="EMBL" id="APC40768.1"/>
    </source>
</evidence>
<gene>
    <name evidence="2" type="ORF">A7L45_12120</name>
</gene>
<dbReference type="STRING" id="1552.A7L45_12120"/>
<dbReference type="SUPFAM" id="SSF55347">
    <property type="entry name" value="Glyceraldehyde-3-phosphate dehydrogenase-like, C-terminal domain"/>
    <property type="match status" value="1"/>
</dbReference>
<name>A0A1J0GIJ6_9CLOT</name>
<evidence type="ECO:0000313" key="3">
    <source>
        <dbReference type="Proteomes" id="UP000182569"/>
    </source>
</evidence>
<dbReference type="Pfam" id="PF01408">
    <property type="entry name" value="GFO_IDH_MocA"/>
    <property type="match status" value="1"/>
</dbReference>
<protein>
    <recommendedName>
        <fullName evidence="1">Gfo/Idh/MocA-like oxidoreductase N-terminal domain-containing protein</fullName>
    </recommendedName>
</protein>
<keyword evidence="3" id="KW-1185">Reference proteome</keyword>
<dbReference type="PANTHER" id="PTHR43377:SF1">
    <property type="entry name" value="BILIVERDIN REDUCTASE A"/>
    <property type="match status" value="1"/>
</dbReference>
<dbReference type="AlphaFoldDB" id="A0A1J0GIJ6"/>
<reference evidence="3" key="1">
    <citation type="journal article" date="2016" name="Front. Microbiol.">
        <title>Complete Genome Sequence of Clostridium estertheticum DSM 8809, a Microbe Identified in Spoiled Vacuum Packed Beef.</title>
        <authorList>
            <person name="Yu Z."/>
            <person name="Gunn L."/>
            <person name="Brennan E."/>
            <person name="Reid R."/>
            <person name="Wall P.G."/>
            <person name="Gaora O.P."/>
            <person name="Hurley D."/>
            <person name="Bolton D."/>
            <person name="Fanning S."/>
        </authorList>
    </citation>
    <scope>NUCLEOTIDE SEQUENCE [LARGE SCALE GENOMIC DNA]</scope>
    <source>
        <strain evidence="3">DSM 8809</strain>
    </source>
</reference>
<dbReference type="Gene3D" id="3.30.360.10">
    <property type="entry name" value="Dihydrodipicolinate Reductase, domain 2"/>
    <property type="match status" value="1"/>
</dbReference>
<dbReference type="KEGG" id="ceu:A7L45_12120"/>
<accession>A0A1J0GIJ6</accession>
<feature type="domain" description="Gfo/Idh/MocA-like oxidoreductase N-terminal" evidence="1">
    <location>
        <begin position="3"/>
        <end position="100"/>
    </location>
</feature>
<proteinExistence type="predicted"/>
<dbReference type="EMBL" id="CP015756">
    <property type="protein sequence ID" value="APC40768.1"/>
    <property type="molecule type" value="Genomic_DNA"/>
</dbReference>
<dbReference type="GO" id="GO:0000166">
    <property type="term" value="F:nucleotide binding"/>
    <property type="evidence" value="ECO:0007669"/>
    <property type="project" value="InterPro"/>
</dbReference>